<organism evidence="1">
    <name type="scientific">Anguilla anguilla</name>
    <name type="common">European freshwater eel</name>
    <name type="synonym">Muraena anguilla</name>
    <dbReference type="NCBI Taxonomy" id="7936"/>
    <lineage>
        <taxon>Eukaryota</taxon>
        <taxon>Metazoa</taxon>
        <taxon>Chordata</taxon>
        <taxon>Craniata</taxon>
        <taxon>Vertebrata</taxon>
        <taxon>Euteleostomi</taxon>
        <taxon>Actinopterygii</taxon>
        <taxon>Neopterygii</taxon>
        <taxon>Teleostei</taxon>
        <taxon>Anguilliformes</taxon>
        <taxon>Anguillidae</taxon>
        <taxon>Anguilla</taxon>
    </lineage>
</organism>
<accession>A0A0E9VI42</accession>
<evidence type="ECO:0000313" key="1">
    <source>
        <dbReference type="EMBL" id="JAH77686.1"/>
    </source>
</evidence>
<protein>
    <submittedName>
        <fullName evidence="1">Uncharacterized protein</fullName>
    </submittedName>
</protein>
<reference evidence="1" key="2">
    <citation type="journal article" date="2015" name="Fish Shellfish Immunol.">
        <title>Early steps in the European eel (Anguilla anguilla)-Vibrio vulnificus interaction in the gills: Role of the RtxA13 toxin.</title>
        <authorList>
            <person name="Callol A."/>
            <person name="Pajuelo D."/>
            <person name="Ebbesson L."/>
            <person name="Teles M."/>
            <person name="MacKenzie S."/>
            <person name="Amaro C."/>
        </authorList>
    </citation>
    <scope>NUCLEOTIDE SEQUENCE</scope>
</reference>
<dbReference type="EMBL" id="GBXM01030891">
    <property type="protein sequence ID" value="JAH77686.1"/>
    <property type="molecule type" value="Transcribed_RNA"/>
</dbReference>
<dbReference type="AlphaFoldDB" id="A0A0E9VI42"/>
<reference evidence="1" key="1">
    <citation type="submission" date="2014-11" db="EMBL/GenBank/DDBJ databases">
        <authorList>
            <person name="Amaro Gonzalez C."/>
        </authorList>
    </citation>
    <scope>NUCLEOTIDE SEQUENCE</scope>
</reference>
<proteinExistence type="predicted"/>
<sequence length="36" mass="3760">MLGNSQTDGESLQTNKDSLSAVYSGPSIKLCSHGSF</sequence>
<name>A0A0E9VI42_ANGAN</name>